<gene>
    <name evidence="5" type="ORF">FEM48_Zijuj02G0181500</name>
</gene>
<accession>A0A978VX70</accession>
<dbReference type="InterPro" id="IPR036852">
    <property type="entry name" value="Peptidase_S8/S53_dom_sf"/>
</dbReference>
<protein>
    <recommendedName>
        <fullName evidence="4">Subtilisin-like protease fibronectin type-III domain-containing protein</fullName>
    </recommendedName>
</protein>
<evidence type="ECO:0000256" key="2">
    <source>
        <dbReference type="ARBA" id="ARBA00011073"/>
    </source>
</evidence>
<dbReference type="SUPFAM" id="SSF52743">
    <property type="entry name" value="Subtilisin-like"/>
    <property type="match status" value="1"/>
</dbReference>
<keyword evidence="3" id="KW-0732">Signal</keyword>
<dbReference type="AlphaFoldDB" id="A0A978VX70"/>
<reference evidence="5" key="1">
    <citation type="journal article" date="2021" name="Front. Plant Sci.">
        <title>Chromosome-Scale Genome Assembly for Chinese Sour Jujube and Insights Into Its Genome Evolution and Domestication Signature.</title>
        <authorList>
            <person name="Shen L.-Y."/>
            <person name="Luo H."/>
            <person name="Wang X.-L."/>
            <person name="Wang X.-M."/>
            <person name="Qiu X.-J."/>
            <person name="Liu H."/>
            <person name="Zhou S.-S."/>
            <person name="Jia K.-H."/>
            <person name="Nie S."/>
            <person name="Bao Y.-T."/>
            <person name="Zhang R.-G."/>
            <person name="Yun Q.-Z."/>
            <person name="Chai Y.-H."/>
            <person name="Lu J.-Y."/>
            <person name="Li Y."/>
            <person name="Zhao S.-W."/>
            <person name="Mao J.-F."/>
            <person name="Jia S.-G."/>
            <person name="Mao Y.-M."/>
        </authorList>
    </citation>
    <scope>NUCLEOTIDE SEQUENCE</scope>
    <source>
        <strain evidence="5">AT0</strain>
        <tissue evidence="5">Leaf</tissue>
    </source>
</reference>
<proteinExistence type="inferred from homology"/>
<evidence type="ECO:0000259" key="4">
    <source>
        <dbReference type="Pfam" id="PF17766"/>
    </source>
</evidence>
<dbReference type="PANTHER" id="PTHR10795">
    <property type="entry name" value="PROPROTEIN CONVERTASE SUBTILISIN/KEXIN"/>
    <property type="match status" value="1"/>
</dbReference>
<comment type="caution">
    <text evidence="5">The sequence shown here is derived from an EMBL/GenBank/DDBJ whole genome shotgun (WGS) entry which is preliminary data.</text>
</comment>
<dbReference type="GO" id="GO:0006508">
    <property type="term" value="P:proteolysis"/>
    <property type="evidence" value="ECO:0007669"/>
    <property type="project" value="InterPro"/>
</dbReference>
<dbReference type="InterPro" id="IPR041469">
    <property type="entry name" value="Subtilisin-like_FN3"/>
</dbReference>
<comment type="similarity">
    <text evidence="2">Belongs to the peptidase S8 family.</text>
</comment>
<sequence length="157" mass="17011">MSIKFQWTFLRIKPAPVAAMYRSRGPSLKSRNILKSDVLAPRTRILAAYVPTKPSGVIRSNVRLSSNYNLQSGTSMACPHASSVATLLKGKFDRTVMNVGDGAAKYKAKVVTPAGSEVIVSPATLVFGKKNEKLRMNGGEVGKASENVMNSNENPKW</sequence>
<evidence type="ECO:0000313" key="6">
    <source>
        <dbReference type="Proteomes" id="UP000813462"/>
    </source>
</evidence>
<dbReference type="Gene3D" id="3.40.50.200">
    <property type="entry name" value="Peptidase S8/S53 domain"/>
    <property type="match status" value="1"/>
</dbReference>
<name>A0A978VX70_ZIZJJ</name>
<dbReference type="InterPro" id="IPR045051">
    <property type="entry name" value="SBT"/>
</dbReference>
<dbReference type="Proteomes" id="UP000813462">
    <property type="component" value="Unassembled WGS sequence"/>
</dbReference>
<feature type="domain" description="Subtilisin-like protease fibronectin type-III" evidence="4">
    <location>
        <begin position="90"/>
        <end position="135"/>
    </location>
</feature>
<dbReference type="EMBL" id="JAEACU010000002">
    <property type="protein sequence ID" value="KAH7543415.1"/>
    <property type="molecule type" value="Genomic_DNA"/>
</dbReference>
<evidence type="ECO:0000256" key="1">
    <source>
        <dbReference type="ARBA" id="ARBA00004613"/>
    </source>
</evidence>
<dbReference type="GO" id="GO:0005576">
    <property type="term" value="C:extracellular region"/>
    <property type="evidence" value="ECO:0007669"/>
    <property type="project" value="UniProtKB-SubCell"/>
</dbReference>
<dbReference type="GO" id="GO:0004252">
    <property type="term" value="F:serine-type endopeptidase activity"/>
    <property type="evidence" value="ECO:0007669"/>
    <property type="project" value="InterPro"/>
</dbReference>
<comment type="subcellular location">
    <subcellularLocation>
        <location evidence="1">Secreted</location>
    </subcellularLocation>
</comment>
<evidence type="ECO:0000256" key="3">
    <source>
        <dbReference type="ARBA" id="ARBA00022729"/>
    </source>
</evidence>
<dbReference type="Pfam" id="PF17766">
    <property type="entry name" value="fn3_6"/>
    <property type="match status" value="1"/>
</dbReference>
<evidence type="ECO:0000313" key="5">
    <source>
        <dbReference type="EMBL" id="KAH7543415.1"/>
    </source>
</evidence>
<organism evidence="5 6">
    <name type="scientific">Ziziphus jujuba var. spinosa</name>
    <dbReference type="NCBI Taxonomy" id="714518"/>
    <lineage>
        <taxon>Eukaryota</taxon>
        <taxon>Viridiplantae</taxon>
        <taxon>Streptophyta</taxon>
        <taxon>Embryophyta</taxon>
        <taxon>Tracheophyta</taxon>
        <taxon>Spermatophyta</taxon>
        <taxon>Magnoliopsida</taxon>
        <taxon>eudicotyledons</taxon>
        <taxon>Gunneridae</taxon>
        <taxon>Pentapetalae</taxon>
        <taxon>rosids</taxon>
        <taxon>fabids</taxon>
        <taxon>Rosales</taxon>
        <taxon>Rhamnaceae</taxon>
        <taxon>Paliureae</taxon>
        <taxon>Ziziphus</taxon>
    </lineage>
</organism>